<name>A0ABR8JU83_9BACT</name>
<accession>A0ABR8JU83</accession>
<dbReference type="EMBL" id="JACXAC010000003">
    <property type="protein sequence ID" value="MBD2722660.1"/>
    <property type="molecule type" value="Genomic_DNA"/>
</dbReference>
<dbReference type="RefSeq" id="WP_190924459.1">
    <property type="nucleotide sequence ID" value="NZ_JACXAC010000003.1"/>
</dbReference>
<sequence length="185" mass="20783">MAPRRAAASTADLRTRFDRWQQAQLAAGRFTLPDSCASYRKRLDEHPDEDMEEQYAFPVPEEIRYSYADLNQDGTLDGLMTFTPEQCDGGNGSMWSQEAVLLLSHGSGYQLNDTLRLDQLVASAPPQDGFYHVDSIASNRIYGHYFEFGPGSGHCCPSLTQAVTFDYRLRKIIHRSANQAEPTPE</sequence>
<keyword evidence="2" id="KW-1185">Reference proteome</keyword>
<dbReference type="Proteomes" id="UP000606003">
    <property type="component" value="Unassembled WGS sequence"/>
</dbReference>
<organism evidence="1 2">
    <name type="scientific">Hymenobacter armeniacus</name>
    <dbReference type="NCBI Taxonomy" id="2771358"/>
    <lineage>
        <taxon>Bacteria</taxon>
        <taxon>Pseudomonadati</taxon>
        <taxon>Bacteroidota</taxon>
        <taxon>Cytophagia</taxon>
        <taxon>Cytophagales</taxon>
        <taxon>Hymenobacteraceae</taxon>
        <taxon>Hymenobacter</taxon>
    </lineage>
</organism>
<comment type="caution">
    <text evidence="1">The sequence shown here is derived from an EMBL/GenBank/DDBJ whole genome shotgun (WGS) entry which is preliminary data.</text>
</comment>
<proteinExistence type="predicted"/>
<evidence type="ECO:0000313" key="2">
    <source>
        <dbReference type="Proteomes" id="UP000606003"/>
    </source>
</evidence>
<protein>
    <submittedName>
        <fullName evidence="1">Uncharacterized protein</fullName>
    </submittedName>
</protein>
<gene>
    <name evidence="1" type="ORF">IC234_11045</name>
</gene>
<reference evidence="1 2" key="1">
    <citation type="submission" date="2020-09" db="EMBL/GenBank/DDBJ databases">
        <authorList>
            <person name="Kim M.K."/>
        </authorList>
    </citation>
    <scope>NUCLEOTIDE SEQUENCE [LARGE SCALE GENOMIC DNA]</scope>
    <source>
        <strain evidence="1 2">BT189</strain>
    </source>
</reference>
<evidence type="ECO:0000313" key="1">
    <source>
        <dbReference type="EMBL" id="MBD2722660.1"/>
    </source>
</evidence>